<organism evidence="1 2">
    <name type="scientific">Brevibacterium salitolerans</name>
    <dbReference type="NCBI Taxonomy" id="1403566"/>
    <lineage>
        <taxon>Bacteria</taxon>
        <taxon>Bacillati</taxon>
        <taxon>Actinomycetota</taxon>
        <taxon>Actinomycetes</taxon>
        <taxon>Micrococcales</taxon>
        <taxon>Brevibacteriaceae</taxon>
        <taxon>Brevibacterium</taxon>
    </lineage>
</organism>
<name>A0ABP5I8X5_9MICO</name>
<evidence type="ECO:0000313" key="2">
    <source>
        <dbReference type="Proteomes" id="UP001500984"/>
    </source>
</evidence>
<evidence type="ECO:0000313" key="1">
    <source>
        <dbReference type="EMBL" id="GAA2095437.1"/>
    </source>
</evidence>
<sequence>MLKARRVREAAAFVALTTAPRGDPRVASVTHSGNSNGPRRGISGMVCLTFQNSDAAHTCGADLEKDV</sequence>
<protein>
    <submittedName>
        <fullName evidence="1">Uncharacterized protein</fullName>
    </submittedName>
</protein>
<proteinExistence type="predicted"/>
<keyword evidence="2" id="KW-1185">Reference proteome</keyword>
<comment type="caution">
    <text evidence="1">The sequence shown here is derived from an EMBL/GenBank/DDBJ whole genome shotgun (WGS) entry which is preliminary data.</text>
</comment>
<dbReference type="EMBL" id="BAAAPZ010000004">
    <property type="protein sequence ID" value="GAA2095437.1"/>
    <property type="molecule type" value="Genomic_DNA"/>
</dbReference>
<accession>A0ABP5I8X5</accession>
<dbReference type="Proteomes" id="UP001500984">
    <property type="component" value="Unassembled WGS sequence"/>
</dbReference>
<gene>
    <name evidence="1" type="ORF">GCM10009823_15020</name>
</gene>
<reference evidence="2" key="1">
    <citation type="journal article" date="2019" name="Int. J. Syst. Evol. Microbiol.">
        <title>The Global Catalogue of Microorganisms (GCM) 10K type strain sequencing project: providing services to taxonomists for standard genome sequencing and annotation.</title>
        <authorList>
            <consortium name="The Broad Institute Genomics Platform"/>
            <consortium name="The Broad Institute Genome Sequencing Center for Infectious Disease"/>
            <person name="Wu L."/>
            <person name="Ma J."/>
        </authorList>
    </citation>
    <scope>NUCLEOTIDE SEQUENCE [LARGE SCALE GENOMIC DNA]</scope>
    <source>
        <strain evidence="2">JCM 15900</strain>
    </source>
</reference>